<name>A0AA42C1W0_9GAMM</name>
<organism evidence="2 5">
    <name type="scientific">Brenneria izbisi</name>
    <dbReference type="NCBI Taxonomy" id="2939450"/>
    <lineage>
        <taxon>Bacteria</taxon>
        <taxon>Pseudomonadati</taxon>
        <taxon>Pseudomonadota</taxon>
        <taxon>Gammaproteobacteria</taxon>
        <taxon>Enterobacterales</taxon>
        <taxon>Pectobacteriaceae</taxon>
        <taxon>Brenneria</taxon>
    </lineage>
</organism>
<comment type="caution">
    <text evidence="2">The sequence shown here is derived from an EMBL/GenBank/DDBJ whole genome shotgun (WGS) entry which is preliminary data.</text>
</comment>
<protein>
    <submittedName>
        <fullName evidence="2">Uncharacterized protein</fullName>
    </submittedName>
</protein>
<feature type="chain" id="PRO_5041295493" evidence="1">
    <location>
        <begin position="21"/>
        <end position="135"/>
    </location>
</feature>
<evidence type="ECO:0000313" key="5">
    <source>
        <dbReference type="Proteomes" id="UP001165569"/>
    </source>
</evidence>
<proteinExistence type="predicted"/>
<dbReference type="EMBL" id="JAMPJT010000002">
    <property type="protein sequence ID" value="MCV9878108.1"/>
    <property type="molecule type" value="Genomic_DNA"/>
</dbReference>
<sequence length="135" mass="15581">MRIIMMSIWFLLSGFSDVQATTPQNYLYTSYGQLETLHSLLMRPDIDGVQIVYTWKKLEKSKGEYDFSVIEKDLSILNTMNKKLFIQIQDRFFDPDARNIPLYLQQEPQYHGGLVAQSDNPGEGKAPVQGWVAMQ</sequence>
<dbReference type="RefSeq" id="WP_264089038.1">
    <property type="nucleotide sequence ID" value="NZ_JAMPJT010000002.1"/>
</dbReference>
<evidence type="ECO:0000313" key="4">
    <source>
        <dbReference type="Proteomes" id="UP001165568"/>
    </source>
</evidence>
<reference evidence="2" key="1">
    <citation type="submission" date="2022-04" db="EMBL/GenBank/DDBJ databases">
        <title>Brenneria sp. isolated from walnut trees in Serbia.</title>
        <authorList>
            <person name="Gasic K."/>
            <person name="Zlatkovic N."/>
            <person name="Kuzmanovic N."/>
        </authorList>
    </citation>
    <scope>NUCLEOTIDE SEQUENCE</scope>
    <source>
        <strain evidence="3">KBI 423</strain>
        <strain evidence="2">KBI 447</strain>
    </source>
</reference>
<accession>A0AA42C1W0</accession>
<dbReference type="EMBL" id="JAMPJU010000002">
    <property type="protein sequence ID" value="MCV9881328.1"/>
    <property type="molecule type" value="Genomic_DNA"/>
</dbReference>
<dbReference type="Proteomes" id="UP001165568">
    <property type="component" value="Unassembled WGS sequence"/>
</dbReference>
<evidence type="ECO:0000313" key="3">
    <source>
        <dbReference type="EMBL" id="MCV9881328.1"/>
    </source>
</evidence>
<keyword evidence="4" id="KW-1185">Reference proteome</keyword>
<dbReference type="AlphaFoldDB" id="A0AA42C1W0"/>
<evidence type="ECO:0000313" key="2">
    <source>
        <dbReference type="EMBL" id="MCV9878108.1"/>
    </source>
</evidence>
<gene>
    <name evidence="2" type="ORF">NC803_04505</name>
    <name evidence="3" type="ORF">NC856_03425</name>
</gene>
<keyword evidence="1" id="KW-0732">Signal</keyword>
<evidence type="ECO:0000256" key="1">
    <source>
        <dbReference type="SAM" id="SignalP"/>
    </source>
</evidence>
<dbReference type="Proteomes" id="UP001165569">
    <property type="component" value="Unassembled WGS sequence"/>
</dbReference>
<feature type="signal peptide" evidence="1">
    <location>
        <begin position="1"/>
        <end position="20"/>
    </location>
</feature>